<dbReference type="OrthoDB" id="9763489at2"/>
<proteinExistence type="inferred from homology"/>
<dbReference type="SUPFAM" id="SSF51445">
    <property type="entry name" value="(Trans)glycosidases"/>
    <property type="match status" value="1"/>
</dbReference>
<evidence type="ECO:0000256" key="1">
    <source>
        <dbReference type="ARBA" id="ARBA00000439"/>
    </source>
</evidence>
<evidence type="ECO:0000256" key="5">
    <source>
        <dbReference type="ARBA" id="ARBA00022676"/>
    </source>
</evidence>
<evidence type="ECO:0000256" key="10">
    <source>
        <dbReference type="RuleBase" id="RU361207"/>
    </source>
</evidence>
<dbReference type="InterPro" id="IPR003385">
    <property type="entry name" value="Glyco_hydro_77"/>
</dbReference>
<keyword evidence="7 10" id="KW-0119">Carbohydrate metabolism</keyword>
<evidence type="ECO:0000256" key="9">
    <source>
        <dbReference type="ARBA" id="ARBA00031501"/>
    </source>
</evidence>
<dbReference type="AlphaFoldDB" id="A0A411PN35"/>
<evidence type="ECO:0000256" key="4">
    <source>
        <dbReference type="ARBA" id="ARBA00020295"/>
    </source>
</evidence>
<evidence type="ECO:0000256" key="8">
    <source>
        <dbReference type="ARBA" id="ARBA00031423"/>
    </source>
</evidence>
<evidence type="ECO:0000313" key="12">
    <source>
        <dbReference type="Proteomes" id="UP000291106"/>
    </source>
</evidence>
<evidence type="ECO:0000256" key="3">
    <source>
        <dbReference type="ARBA" id="ARBA00012560"/>
    </source>
</evidence>
<name>A0A411PN35_9GAMM</name>
<evidence type="ECO:0000256" key="7">
    <source>
        <dbReference type="ARBA" id="ARBA00023277"/>
    </source>
</evidence>
<dbReference type="Proteomes" id="UP000291106">
    <property type="component" value="Chromosome"/>
</dbReference>
<keyword evidence="5 10" id="KW-0328">Glycosyltransferase</keyword>
<dbReference type="Gene3D" id="3.20.20.80">
    <property type="entry name" value="Glycosidases"/>
    <property type="match status" value="1"/>
</dbReference>
<dbReference type="PANTHER" id="PTHR32438">
    <property type="entry name" value="4-ALPHA-GLUCANOTRANSFERASE DPE1, CHLOROPLASTIC/AMYLOPLASTIC"/>
    <property type="match status" value="1"/>
</dbReference>
<dbReference type="NCBIfam" id="TIGR00217">
    <property type="entry name" value="malQ"/>
    <property type="match status" value="1"/>
</dbReference>
<comment type="similarity">
    <text evidence="2 10">Belongs to the disproportionating enzyme family.</text>
</comment>
<gene>
    <name evidence="11" type="primary">malQ</name>
    <name evidence="11" type="ORF">EXU30_16100</name>
</gene>
<dbReference type="InterPro" id="IPR017853">
    <property type="entry name" value="GH"/>
</dbReference>
<dbReference type="RefSeq" id="WP_130603553.1">
    <property type="nucleotide sequence ID" value="NZ_CP036200.1"/>
</dbReference>
<dbReference type="Pfam" id="PF02446">
    <property type="entry name" value="Glyco_hydro_77"/>
    <property type="match status" value="2"/>
</dbReference>
<sequence length="826" mass="93238">MGLDKLLYLQGVGAEFVDCFGQHIRIPMQDRVGILKAMLSNERSSVDDAEECKSQFESHIVEARNHQLDVEPWFEQLPKFQFSHLDKPSLHMHLIEQDCQVQIKVHLESGSDFTFIYQTHAEDIIGEYHYQGRRYCRYQVDVNAYIPETIALSSGYHQLTARVIEHDLFDQGSNNQAPNHQDVDGLDAGHLGCTGQWVLAPRYCYQAPVNDRAKLWGVSIQLYSLRSEQSGYGIGDFGALRQLIDYCADIGASFITLNPLHALDIAHPEHPSPYSPTDRRRLNPLYIDIAAVPEYSQVKSEVFQGVDNAQVGSVNLTLALGETIDYIQVFKRKYQQLLALYQQFASNLHDESFQRGQAFKHFKQQQGEALIQFCLNEVQQAPKWMNPTADFFAYLQFVANEQLALCQQRCRERGMAIGLVGDLAVGAVVHGCEVQSEQASFCVNASIGAPPDPFSASGQNWGLVPFDPVKMRQQKFAHFIALVRSNMRLYGALRIDHVMGLLRLWWWPLTKQHGHGHGAYVFYPVETLVAIICLESQRANCLVIGEDLGTVPPAIIDAMARSHMYSNELFYFSEHSEGFVPPAQQKRRSLMMLANHDVAPLKMWWQKQDLNLRQQLHLFETQAAETQAYAQRSTQQWQLLQWLANYGQEFIHKALVGKSAASVSELDARQLRQVLEFVADLKQWLHGDNSLSNVSGNDCSSSEDAHFRFHPEFFELNTDTLICAWIATAASGSANLFSVQLADLLDDSQCVNIPGTWKQYSNWQQRLPYTVSQIRQLAKVRQRTSLISLARAMSTSIEACSPIASGAIPEPGADEREAAPQINNSL</sequence>
<dbReference type="PANTHER" id="PTHR32438:SF5">
    <property type="entry name" value="4-ALPHA-GLUCANOTRANSFERASE DPE1, CHLOROPLASTIC_AMYLOPLASTIC"/>
    <property type="match status" value="1"/>
</dbReference>
<keyword evidence="12" id="KW-1185">Reference proteome</keyword>
<dbReference type="KEGG" id="smai:EXU30_16100"/>
<keyword evidence="6 10" id="KW-0808">Transferase</keyword>
<dbReference type="EMBL" id="CP036200">
    <property type="protein sequence ID" value="QBF84944.1"/>
    <property type="molecule type" value="Genomic_DNA"/>
</dbReference>
<dbReference type="GO" id="GO:0005975">
    <property type="term" value="P:carbohydrate metabolic process"/>
    <property type="evidence" value="ECO:0007669"/>
    <property type="project" value="InterPro"/>
</dbReference>
<evidence type="ECO:0000256" key="6">
    <source>
        <dbReference type="ARBA" id="ARBA00022679"/>
    </source>
</evidence>
<evidence type="ECO:0000256" key="2">
    <source>
        <dbReference type="ARBA" id="ARBA00005684"/>
    </source>
</evidence>
<organism evidence="11 12">
    <name type="scientific">Shewanella maritima</name>
    <dbReference type="NCBI Taxonomy" id="2520507"/>
    <lineage>
        <taxon>Bacteria</taxon>
        <taxon>Pseudomonadati</taxon>
        <taxon>Pseudomonadota</taxon>
        <taxon>Gammaproteobacteria</taxon>
        <taxon>Alteromonadales</taxon>
        <taxon>Shewanellaceae</taxon>
        <taxon>Shewanella</taxon>
    </lineage>
</organism>
<dbReference type="GO" id="GO:0004134">
    <property type="term" value="F:4-alpha-glucanotransferase activity"/>
    <property type="evidence" value="ECO:0007669"/>
    <property type="project" value="UniProtKB-EC"/>
</dbReference>
<accession>A0A411PN35</accession>
<dbReference type="EC" id="2.4.1.25" evidence="3 10"/>
<protein>
    <recommendedName>
        <fullName evidence="4 10">4-alpha-glucanotransferase</fullName>
        <ecNumber evidence="3 10">2.4.1.25</ecNumber>
    </recommendedName>
    <alternativeName>
        <fullName evidence="8 10">Amylomaltase</fullName>
    </alternativeName>
    <alternativeName>
        <fullName evidence="9 10">Disproportionating enzyme</fullName>
    </alternativeName>
</protein>
<evidence type="ECO:0000313" key="11">
    <source>
        <dbReference type="EMBL" id="QBF84944.1"/>
    </source>
</evidence>
<comment type="catalytic activity">
    <reaction evidence="1 10">
        <text>Transfers a segment of a (1-&gt;4)-alpha-D-glucan to a new position in an acceptor, which may be glucose or a (1-&gt;4)-alpha-D-glucan.</text>
        <dbReference type="EC" id="2.4.1.25"/>
    </reaction>
</comment>
<reference evidence="11 12" key="1">
    <citation type="submission" date="2019-02" db="EMBL/GenBank/DDBJ databases">
        <title>Shewanella sp. D4-2 isolated from Dokdo Island.</title>
        <authorList>
            <person name="Baek K."/>
        </authorList>
    </citation>
    <scope>NUCLEOTIDE SEQUENCE [LARGE SCALE GENOMIC DNA]</scope>
    <source>
        <strain evidence="11 12">D4-2</strain>
    </source>
</reference>